<name>A0AAW1S6I1_9CHLO</name>
<evidence type="ECO:0000313" key="6">
    <source>
        <dbReference type="EMBL" id="KAK9841061.1"/>
    </source>
</evidence>
<protein>
    <recommendedName>
        <fullName evidence="5">RING-type domain-containing protein</fullName>
    </recommendedName>
</protein>
<dbReference type="GO" id="GO:0008270">
    <property type="term" value="F:zinc ion binding"/>
    <property type="evidence" value="ECO:0007669"/>
    <property type="project" value="UniProtKB-KW"/>
</dbReference>
<dbReference type="PROSITE" id="PS00518">
    <property type="entry name" value="ZF_RING_1"/>
    <property type="match status" value="1"/>
</dbReference>
<accession>A0AAW1S6I1</accession>
<keyword evidence="7" id="KW-1185">Reference proteome</keyword>
<evidence type="ECO:0000256" key="2">
    <source>
        <dbReference type="ARBA" id="ARBA00022771"/>
    </source>
</evidence>
<dbReference type="InterPro" id="IPR051834">
    <property type="entry name" value="RING_finger_E3_ligase"/>
</dbReference>
<evidence type="ECO:0000256" key="1">
    <source>
        <dbReference type="ARBA" id="ARBA00022723"/>
    </source>
</evidence>
<dbReference type="Gene3D" id="3.30.40.10">
    <property type="entry name" value="Zinc/RING finger domain, C3HC4 (zinc finger)"/>
    <property type="match status" value="1"/>
</dbReference>
<dbReference type="GO" id="GO:0005634">
    <property type="term" value="C:nucleus"/>
    <property type="evidence" value="ECO:0007669"/>
    <property type="project" value="TreeGrafter"/>
</dbReference>
<evidence type="ECO:0000259" key="5">
    <source>
        <dbReference type="PROSITE" id="PS50089"/>
    </source>
</evidence>
<dbReference type="Proteomes" id="UP001445335">
    <property type="component" value="Unassembled WGS sequence"/>
</dbReference>
<dbReference type="SMART" id="SM00184">
    <property type="entry name" value="RING"/>
    <property type="match status" value="1"/>
</dbReference>
<dbReference type="InterPro" id="IPR013083">
    <property type="entry name" value="Znf_RING/FYVE/PHD"/>
</dbReference>
<keyword evidence="1" id="KW-0479">Metal-binding</keyword>
<dbReference type="Pfam" id="PF13639">
    <property type="entry name" value="zf-RING_2"/>
    <property type="match status" value="1"/>
</dbReference>
<proteinExistence type="predicted"/>
<comment type="caution">
    <text evidence="6">The sequence shown here is derived from an EMBL/GenBank/DDBJ whole genome shotgun (WGS) entry which is preliminary data.</text>
</comment>
<dbReference type="PANTHER" id="PTHR45931:SF3">
    <property type="entry name" value="RING ZINC FINGER-CONTAINING PROTEIN"/>
    <property type="match status" value="1"/>
</dbReference>
<dbReference type="AlphaFoldDB" id="A0AAW1S6I1"/>
<dbReference type="InterPro" id="IPR017907">
    <property type="entry name" value="Znf_RING_CS"/>
</dbReference>
<reference evidence="6 7" key="1">
    <citation type="journal article" date="2024" name="Nat. Commun.">
        <title>Phylogenomics reveals the evolutionary origins of lichenization in chlorophyte algae.</title>
        <authorList>
            <person name="Puginier C."/>
            <person name="Libourel C."/>
            <person name="Otte J."/>
            <person name="Skaloud P."/>
            <person name="Haon M."/>
            <person name="Grisel S."/>
            <person name="Petersen M."/>
            <person name="Berrin J.G."/>
            <person name="Delaux P.M."/>
            <person name="Dal Grande F."/>
            <person name="Keller J."/>
        </authorList>
    </citation>
    <scope>NUCLEOTIDE SEQUENCE [LARGE SCALE GENOMIC DNA]</scope>
    <source>
        <strain evidence="6 7">SAG 245.80</strain>
    </source>
</reference>
<keyword evidence="2 4" id="KW-0863">Zinc-finger</keyword>
<gene>
    <name evidence="6" type="ORF">WJX81_008552</name>
</gene>
<keyword evidence="3" id="KW-0862">Zinc</keyword>
<evidence type="ECO:0000256" key="4">
    <source>
        <dbReference type="PROSITE-ProRule" id="PRU00175"/>
    </source>
</evidence>
<dbReference type="GO" id="GO:0061630">
    <property type="term" value="F:ubiquitin protein ligase activity"/>
    <property type="evidence" value="ECO:0007669"/>
    <property type="project" value="TreeGrafter"/>
</dbReference>
<dbReference type="PANTHER" id="PTHR45931">
    <property type="entry name" value="SI:CH211-59O9.10"/>
    <property type="match status" value="1"/>
</dbReference>
<organism evidence="6 7">
    <name type="scientific">Elliptochloris bilobata</name>
    <dbReference type="NCBI Taxonomy" id="381761"/>
    <lineage>
        <taxon>Eukaryota</taxon>
        <taxon>Viridiplantae</taxon>
        <taxon>Chlorophyta</taxon>
        <taxon>core chlorophytes</taxon>
        <taxon>Trebouxiophyceae</taxon>
        <taxon>Trebouxiophyceae incertae sedis</taxon>
        <taxon>Elliptochloris clade</taxon>
        <taxon>Elliptochloris</taxon>
    </lineage>
</organism>
<dbReference type="GO" id="GO:0006511">
    <property type="term" value="P:ubiquitin-dependent protein catabolic process"/>
    <property type="evidence" value="ECO:0007669"/>
    <property type="project" value="TreeGrafter"/>
</dbReference>
<dbReference type="EMBL" id="JALJOU010000011">
    <property type="protein sequence ID" value="KAK9841061.1"/>
    <property type="molecule type" value="Genomic_DNA"/>
</dbReference>
<feature type="domain" description="RING-type" evidence="5">
    <location>
        <begin position="123"/>
        <end position="164"/>
    </location>
</feature>
<sequence>MTSFFRLFRSSEPAGRAAAQAGHVAVDIRHESPARRRRGHRAQVNPELDLDILTSVVPRVPFHVQLLRAGGLGALAPRFAEAGPTYEMLLALDANNPRRSVRRSVLDKLGSVPATRADAAQECHICMDGFCCGTRIMSLPCEHRFCSSCIRRWLSNHSTCPVCRFEFPDSQTHLVKSELKRSSGSKR</sequence>
<evidence type="ECO:0000256" key="3">
    <source>
        <dbReference type="ARBA" id="ARBA00022833"/>
    </source>
</evidence>
<dbReference type="SUPFAM" id="SSF57850">
    <property type="entry name" value="RING/U-box"/>
    <property type="match status" value="1"/>
</dbReference>
<evidence type="ECO:0000313" key="7">
    <source>
        <dbReference type="Proteomes" id="UP001445335"/>
    </source>
</evidence>
<dbReference type="InterPro" id="IPR001841">
    <property type="entry name" value="Znf_RING"/>
</dbReference>
<dbReference type="PROSITE" id="PS50089">
    <property type="entry name" value="ZF_RING_2"/>
    <property type="match status" value="1"/>
</dbReference>